<comment type="caution">
    <text evidence="1">The sequence shown here is derived from an EMBL/GenBank/DDBJ whole genome shotgun (WGS) entry which is preliminary data.</text>
</comment>
<dbReference type="Pfam" id="PF13469">
    <property type="entry name" value="Sulfotransfer_3"/>
    <property type="match status" value="1"/>
</dbReference>
<dbReference type="SUPFAM" id="SSF52540">
    <property type="entry name" value="P-loop containing nucleoside triphosphate hydrolases"/>
    <property type="match status" value="1"/>
</dbReference>
<keyword evidence="2" id="KW-1185">Reference proteome</keyword>
<dbReference type="OrthoDB" id="9815894at2"/>
<dbReference type="GO" id="GO:0006790">
    <property type="term" value="P:sulfur compound metabolic process"/>
    <property type="evidence" value="ECO:0007669"/>
    <property type="project" value="TreeGrafter"/>
</dbReference>
<gene>
    <name evidence="1" type="ORF">DWB85_16055</name>
</gene>
<evidence type="ECO:0000313" key="1">
    <source>
        <dbReference type="EMBL" id="RLQ20762.1"/>
    </source>
</evidence>
<dbReference type="EMBL" id="QRAN01000020">
    <property type="protein sequence ID" value="RLQ20762.1"/>
    <property type="molecule type" value="Genomic_DNA"/>
</dbReference>
<dbReference type="Gene3D" id="3.40.50.300">
    <property type="entry name" value="P-loop containing nucleotide triphosphate hydrolases"/>
    <property type="match status" value="1"/>
</dbReference>
<organism evidence="1 2">
    <name type="scientific">Seongchinamella sediminis</name>
    <dbReference type="NCBI Taxonomy" id="2283635"/>
    <lineage>
        <taxon>Bacteria</taxon>
        <taxon>Pseudomonadati</taxon>
        <taxon>Pseudomonadota</taxon>
        <taxon>Gammaproteobacteria</taxon>
        <taxon>Cellvibrionales</taxon>
        <taxon>Halieaceae</taxon>
        <taxon>Seongchinamella</taxon>
    </lineage>
</organism>
<dbReference type="PANTHER" id="PTHR10704:SF44">
    <property type="entry name" value="LD35051P-RELATED"/>
    <property type="match status" value="1"/>
</dbReference>
<dbReference type="InterPro" id="IPR027417">
    <property type="entry name" value="P-loop_NTPase"/>
</dbReference>
<reference evidence="1 2" key="1">
    <citation type="submission" date="2018-07" db="EMBL/GenBank/DDBJ databases">
        <title>Halioglobus sp. genome submission.</title>
        <authorList>
            <person name="Ye M.-Q."/>
            <person name="Du Z.-J."/>
        </authorList>
    </citation>
    <scope>NUCLEOTIDE SEQUENCE [LARGE SCALE GENOMIC DNA]</scope>
    <source>
        <strain evidence="1 2">U0301</strain>
    </source>
</reference>
<sequence length="324" mass="35506">MQLKTILLFGMPRSGTTWLGKVFDSHPGTLYRHEPDSFGTLDAMPLFPQLEDAGNYGQMLQQFVATLPESRSARITGKLPLFPKVYLDPGAFHLRKLLLLASKALGRASAAELPLPAMINRGYSSDAWLVWKSIESLGRLGVIASLLPDCHAVQILRHPCGYVSSVLRGEAGGQLGGDVPASEDVGIYELLLNTAEAQTHGLTLDGLRSLQPVERLAWRWVIYNEKAINDCAGLTKYTRVRYEDLCADPVTAYQALFAITGLPWDDQTAAFVRSSTEGGTGSYYSVYRNPLEAAQNWQQQLAADDIERVLAITQNSSAGELYGD</sequence>
<dbReference type="GO" id="GO:0001517">
    <property type="term" value="F:N-acetylglucosamine 6-O-sulfotransferase activity"/>
    <property type="evidence" value="ECO:0007669"/>
    <property type="project" value="TreeGrafter"/>
</dbReference>
<dbReference type="InterPro" id="IPR051135">
    <property type="entry name" value="Gal/GlcNAc/GalNAc_ST"/>
</dbReference>
<dbReference type="PANTHER" id="PTHR10704">
    <property type="entry name" value="CARBOHYDRATE SULFOTRANSFERASE"/>
    <property type="match status" value="1"/>
</dbReference>
<dbReference type="GO" id="GO:0006044">
    <property type="term" value="P:N-acetylglucosamine metabolic process"/>
    <property type="evidence" value="ECO:0007669"/>
    <property type="project" value="TreeGrafter"/>
</dbReference>
<keyword evidence="1" id="KW-0808">Transferase</keyword>
<protein>
    <submittedName>
        <fullName evidence="1">Sulfotransferase</fullName>
    </submittedName>
</protein>
<proteinExistence type="predicted"/>
<dbReference type="Proteomes" id="UP000265509">
    <property type="component" value="Unassembled WGS sequence"/>
</dbReference>
<dbReference type="RefSeq" id="WP_117956570.1">
    <property type="nucleotide sequence ID" value="NZ_QRAN01000020.1"/>
</dbReference>
<dbReference type="AlphaFoldDB" id="A0A3L7DY41"/>
<accession>A0A3L7DY41</accession>
<name>A0A3L7DY41_9GAMM</name>
<evidence type="ECO:0000313" key="2">
    <source>
        <dbReference type="Proteomes" id="UP000265509"/>
    </source>
</evidence>